<dbReference type="PANTHER" id="PTHR33744:SF15">
    <property type="entry name" value="CARBOHYDRATE DIACID REGULATOR"/>
    <property type="match status" value="1"/>
</dbReference>
<feature type="domain" description="PucR C-terminal helix-turn-helix" evidence="1">
    <location>
        <begin position="235"/>
        <end position="292"/>
    </location>
</feature>
<dbReference type="AlphaFoldDB" id="A0A366XYW1"/>
<dbReference type="SUPFAM" id="SSF46689">
    <property type="entry name" value="Homeodomain-like"/>
    <property type="match status" value="1"/>
</dbReference>
<dbReference type="OrthoDB" id="9792148at2"/>
<name>A0A366XYW1_9BACI</name>
<dbReference type="InterPro" id="IPR042070">
    <property type="entry name" value="PucR_C-HTH_sf"/>
</dbReference>
<dbReference type="Gene3D" id="1.10.10.2840">
    <property type="entry name" value="PucR C-terminal helix-turn-helix domain"/>
    <property type="match status" value="1"/>
</dbReference>
<accession>A0A366XYW1</accession>
<protein>
    <recommendedName>
        <fullName evidence="1">PucR C-terminal helix-turn-helix domain-containing protein</fullName>
    </recommendedName>
</protein>
<reference evidence="2 3" key="1">
    <citation type="submission" date="2018-07" db="EMBL/GenBank/DDBJ databases">
        <title>Lottiidibacillus patelloidae gen. nov., sp. nov., isolated from the intestinal tract of a marine limpet and the reclassification of B. taeanensis BH030017T, B. algicola KMM 3737T and B. hwajinpoensis SW-72T as genus Lottiidibacillus.</title>
        <authorList>
            <person name="Liu R."/>
            <person name="Huang Z."/>
        </authorList>
    </citation>
    <scope>NUCLEOTIDE SEQUENCE [LARGE SCALE GENOMIC DNA]</scope>
    <source>
        <strain evidence="2 3">BH030017</strain>
    </source>
</reference>
<evidence type="ECO:0000313" key="3">
    <source>
        <dbReference type="Proteomes" id="UP000253314"/>
    </source>
</evidence>
<dbReference type="InterPro" id="IPR009057">
    <property type="entry name" value="Homeodomain-like_sf"/>
</dbReference>
<sequence length="298" mass="35067">MINQLKKHYGTYFISNRNIEFPEQYEWFQTEEGQWFGIQKEFLSTEEINLLRNLFPFHSNSPLPKTKLEKQWHDLLFNNQVSSQFSLPHKIRFIHFTVNGLEEADSFTEALAALFSSKVTIVWENTNQGIIIEHEGIEDVENIYHTAEALMSDFLIKVSFYIGSSVSNPNHLHEIQNQFKQEQNFFGIAKTFRPKNIVHQHTEVLPYILFQKLENNERDQLVHDYLKNVLDDKELLESIQVYLECNQNVSMAAKKVFIHRNSLQYRVDKFIERTGIDVRTFSGGVTVYLTLLMQNVQN</sequence>
<dbReference type="Pfam" id="PF13556">
    <property type="entry name" value="HTH_30"/>
    <property type="match status" value="1"/>
</dbReference>
<gene>
    <name evidence="2" type="ORF">DS031_12010</name>
</gene>
<dbReference type="PANTHER" id="PTHR33744">
    <property type="entry name" value="CARBOHYDRATE DIACID REGULATOR"/>
    <property type="match status" value="1"/>
</dbReference>
<dbReference type="Proteomes" id="UP000253314">
    <property type="component" value="Unassembled WGS sequence"/>
</dbReference>
<evidence type="ECO:0000259" key="1">
    <source>
        <dbReference type="Pfam" id="PF13556"/>
    </source>
</evidence>
<dbReference type="EMBL" id="QOCW01000011">
    <property type="protein sequence ID" value="RBW69354.1"/>
    <property type="molecule type" value="Genomic_DNA"/>
</dbReference>
<dbReference type="InterPro" id="IPR051448">
    <property type="entry name" value="CdaR-like_regulators"/>
</dbReference>
<evidence type="ECO:0000313" key="2">
    <source>
        <dbReference type="EMBL" id="RBW69354.1"/>
    </source>
</evidence>
<dbReference type="InterPro" id="IPR025736">
    <property type="entry name" value="PucR_C-HTH_dom"/>
</dbReference>
<comment type="caution">
    <text evidence="2">The sequence shown here is derived from an EMBL/GenBank/DDBJ whole genome shotgun (WGS) entry which is preliminary data.</text>
</comment>
<organism evidence="2 3">
    <name type="scientific">Bacillus taeanensis</name>
    <dbReference type="NCBI Taxonomy" id="273032"/>
    <lineage>
        <taxon>Bacteria</taxon>
        <taxon>Bacillati</taxon>
        <taxon>Bacillota</taxon>
        <taxon>Bacilli</taxon>
        <taxon>Bacillales</taxon>
        <taxon>Bacillaceae</taxon>
        <taxon>Bacillus</taxon>
    </lineage>
</organism>
<proteinExistence type="predicted"/>
<keyword evidence="3" id="KW-1185">Reference proteome</keyword>
<dbReference type="RefSeq" id="WP_113806326.1">
    <property type="nucleotide sequence ID" value="NZ_QOCW01000011.1"/>
</dbReference>